<feature type="compositionally biased region" description="Basic and acidic residues" evidence="1">
    <location>
        <begin position="238"/>
        <end position="247"/>
    </location>
</feature>
<evidence type="ECO:0000313" key="4">
    <source>
        <dbReference type="Proteomes" id="UP000031666"/>
    </source>
</evidence>
<feature type="region of interest" description="Disordered" evidence="1">
    <location>
        <begin position="205"/>
        <end position="258"/>
    </location>
</feature>
<evidence type="ECO:0000256" key="1">
    <source>
        <dbReference type="SAM" id="MobiDB-lite"/>
    </source>
</evidence>
<gene>
    <name evidence="3" type="ORF">JCM19241_3841</name>
</gene>
<protein>
    <submittedName>
        <fullName evidence="3">T1SS secreted agglutinin RTX</fullName>
    </submittedName>
</protein>
<dbReference type="Proteomes" id="UP000031666">
    <property type="component" value="Unassembled WGS sequence"/>
</dbReference>
<dbReference type="STRING" id="1481914.JCM19241_3841"/>
<dbReference type="InterPro" id="IPR041690">
    <property type="entry name" value="Cadherin_5"/>
</dbReference>
<proteinExistence type="predicted"/>
<comment type="caution">
    <text evidence="3">The sequence shown here is derived from an EMBL/GenBank/DDBJ whole genome shotgun (WGS) entry which is preliminary data.</text>
</comment>
<evidence type="ECO:0000313" key="3">
    <source>
        <dbReference type="EMBL" id="GAM76304.1"/>
    </source>
</evidence>
<feature type="domain" description="Cadherin-like" evidence="2">
    <location>
        <begin position="26"/>
        <end position="119"/>
    </location>
</feature>
<reference evidence="3 4" key="1">
    <citation type="submission" date="2015-01" db="EMBL/GenBank/DDBJ databases">
        <title>Vibrio sp. C94 JCM 19241 whole genome shotgun sequence.</title>
        <authorList>
            <person name="Sawabe T."/>
            <person name="Meirelles P."/>
            <person name="Feng G."/>
            <person name="Sayaka M."/>
            <person name="Hattori M."/>
            <person name="Ohkuma M."/>
        </authorList>
    </citation>
    <scope>NUCLEOTIDE SEQUENCE [LARGE SCALE GENOMIC DNA]</scope>
    <source>
        <strain evidence="4">JCM 19241</strain>
    </source>
</reference>
<organism evidence="3 4">
    <name type="scientific">Vibrio ishigakensis</name>
    <dbReference type="NCBI Taxonomy" id="1481914"/>
    <lineage>
        <taxon>Bacteria</taxon>
        <taxon>Pseudomonadati</taxon>
        <taxon>Pseudomonadota</taxon>
        <taxon>Gammaproteobacteria</taxon>
        <taxon>Vibrionales</taxon>
        <taxon>Vibrionaceae</taxon>
        <taxon>Vibrio</taxon>
    </lineage>
</organism>
<accession>A0A0B8QPJ0</accession>
<reference evidence="3 4" key="2">
    <citation type="submission" date="2015-01" db="EMBL/GenBank/DDBJ databases">
        <authorList>
            <consortium name="NBRP consortium"/>
            <person name="Sawabe T."/>
            <person name="Meirelles P."/>
            <person name="Feng G."/>
            <person name="Sayaka M."/>
            <person name="Hattori M."/>
            <person name="Ohkuma M."/>
        </authorList>
    </citation>
    <scope>NUCLEOTIDE SEQUENCE [LARGE SCALE GENOMIC DNA]</scope>
    <source>
        <strain evidence="4">JCM 19241</strain>
    </source>
</reference>
<feature type="domain" description="Cadherin-like" evidence="2">
    <location>
        <begin position="123"/>
        <end position="215"/>
    </location>
</feature>
<sequence length="572" mass="60570">MTLDVVVIDDDGATATTTAGIEVIAVNDPPVAGDTAYTINEDEVLTFSAEQLLANSTDVEGEVFLDSVSYSGTDGVLRDNGDGTFEFSPNQNFNGDVSLDVVVVDSDGVKDSATANIDVLPINDPPLAGFTSYTMDQNGTITITSEQLLANSSDVEGDVTIETVSYTGSFGSLTDNDDGTYTFEPAGDFAGNLLIDVTVVDEDGESASTKAGIEVIPAAPEPVDPGEPEEPEGPGNREPGEETQEHPPEEEENEAPEADVVNYTMEEDGSLTFTEADLLAHASDPDGDDLSLMVDNYYGDDGVFSHNGDGTFTFSPNENFSGNLSINYAVDDGEFISESQINIVVTEVNDPPVAGSTSYTVQEDHSITISNEQLLANASDIEGEVAVDDVSYSGNDGVLVDNGDGTYTFSPNENFSGNVNLDVTVVDEDDATVQTTANIDVIEVNDPPIAGDTAYTVNEDEVLVFTAEQLLAQASDIEGEVAVDSVVYTGTDGILTDNGDGTYSFAPNQNFNGEVSLDVVVVDEAVRLHKPTPILMYCQSMMHLLPVLMHIRSTKMALLLSAKSSFLLALVM</sequence>
<evidence type="ECO:0000259" key="2">
    <source>
        <dbReference type="Pfam" id="PF17892"/>
    </source>
</evidence>
<feature type="compositionally biased region" description="Acidic residues" evidence="1">
    <location>
        <begin position="248"/>
        <end position="257"/>
    </location>
</feature>
<feature type="domain" description="Cadherin-like" evidence="2">
    <location>
        <begin position="444"/>
        <end position="525"/>
    </location>
</feature>
<name>A0A0B8QPJ0_9VIBR</name>
<dbReference type="AlphaFoldDB" id="A0A0B8QPJ0"/>
<feature type="domain" description="Cadherin-like" evidence="2">
    <location>
        <begin position="348"/>
        <end position="441"/>
    </location>
</feature>
<dbReference type="Pfam" id="PF17892">
    <property type="entry name" value="Cadherin_5"/>
    <property type="match status" value="5"/>
</dbReference>
<dbReference type="NCBIfam" id="NF012211">
    <property type="entry name" value="tand_rpt_95"/>
    <property type="match status" value="5"/>
</dbReference>
<dbReference type="Gene3D" id="2.60.40.2810">
    <property type="match status" value="1"/>
</dbReference>
<feature type="domain" description="Cadherin-like" evidence="2">
    <location>
        <begin position="253"/>
        <end position="345"/>
    </location>
</feature>
<dbReference type="EMBL" id="BBSC01000006">
    <property type="protein sequence ID" value="GAM76304.1"/>
    <property type="molecule type" value="Genomic_DNA"/>
</dbReference>